<protein>
    <recommendedName>
        <fullName evidence="5">Probable acetyl-CoA acetyltransferase</fullName>
        <ecNumber evidence="2">2.3.1.9</ecNumber>
    </recommendedName>
</protein>
<evidence type="ECO:0000256" key="6">
    <source>
        <dbReference type="PIRSR" id="PIRSR000429-1"/>
    </source>
</evidence>
<dbReference type="RefSeq" id="WP_204076697.1">
    <property type="nucleotide sequence ID" value="NZ_BAABHI010000012.1"/>
</dbReference>
<evidence type="ECO:0000256" key="2">
    <source>
        <dbReference type="ARBA" id="ARBA00012705"/>
    </source>
</evidence>
<keyword evidence="11" id="KW-1185">Reference proteome</keyword>
<dbReference type="PANTHER" id="PTHR18919:SF107">
    <property type="entry name" value="ACETYL-COA ACETYLTRANSFERASE, CYTOSOLIC"/>
    <property type="match status" value="1"/>
</dbReference>
<dbReference type="InterPro" id="IPR016039">
    <property type="entry name" value="Thiolase-like"/>
</dbReference>
<dbReference type="NCBIfam" id="TIGR01930">
    <property type="entry name" value="AcCoA-C-Actrans"/>
    <property type="match status" value="1"/>
</dbReference>
<dbReference type="Pfam" id="PF00108">
    <property type="entry name" value="Thiolase_N"/>
    <property type="match status" value="1"/>
</dbReference>
<evidence type="ECO:0000256" key="4">
    <source>
        <dbReference type="ARBA" id="ARBA00023315"/>
    </source>
</evidence>
<sequence length="395" mass="40899">MGSAYVYAAARTPFGRFNGALAGIRPDDLADTALRGVLAKVPELDPAEIGDVVWGNANGAGEDNRNVGRMAVLLAGLPVTVPATTVNRLCGSSLDAAMIGSRTIESGDADIVVTGGVESMTRAPWVLPKPSRAFPAGDATAVSTTLGWRLVNPRMPKEWTVSLGEANEQLAERFSIPRERQDAFAVRSHAQADAAWNAGFYDDLVVPVDGVGLARDEGIRPGTTPEVLAGLKPAFRPDGTITAGNASPLNDGASAVLLGSEAAAGRLGADPVARVAGRGASALEPQMFGYAPVEAANQALRRANIGWRDVGAVELNEAFAVQSLVCLDAWKVDPEIVNAKGGAIAIGHPLGASGGRILGTLAHVLRERRERWGVAAICIGVGQGLAVVLENVSAR</sequence>
<feature type="domain" description="Thiolase N-terminal" evidence="8">
    <location>
        <begin position="5"/>
        <end position="261"/>
    </location>
</feature>
<feature type="domain" description="Thiolase C-terminal" evidence="9">
    <location>
        <begin position="271"/>
        <end position="390"/>
    </location>
</feature>
<dbReference type="Gene3D" id="3.40.47.10">
    <property type="match status" value="1"/>
</dbReference>
<dbReference type="PIRSF" id="PIRSF000429">
    <property type="entry name" value="Ac-CoA_Ac_transf"/>
    <property type="match status" value="1"/>
</dbReference>
<evidence type="ECO:0000313" key="11">
    <source>
        <dbReference type="Proteomes" id="UP000622547"/>
    </source>
</evidence>
<dbReference type="EC" id="2.3.1.9" evidence="2"/>
<proteinExistence type="inferred from homology"/>
<dbReference type="Proteomes" id="UP000622547">
    <property type="component" value="Unassembled WGS sequence"/>
</dbReference>
<evidence type="ECO:0000256" key="7">
    <source>
        <dbReference type="RuleBase" id="RU003557"/>
    </source>
</evidence>
<keyword evidence="4 7" id="KW-0012">Acyltransferase</keyword>
<comment type="similarity">
    <text evidence="1 7">Belongs to the thiolase-like superfamily. Thiolase family.</text>
</comment>
<comment type="caution">
    <text evidence="10">The sequence shown here is derived from an EMBL/GenBank/DDBJ whole genome shotgun (WGS) entry which is preliminary data.</text>
</comment>
<feature type="active site" description="Proton acceptor" evidence="6">
    <location>
        <position position="378"/>
    </location>
</feature>
<dbReference type="PROSITE" id="PS00099">
    <property type="entry name" value="THIOLASE_3"/>
    <property type="match status" value="1"/>
</dbReference>
<dbReference type="InterPro" id="IPR020617">
    <property type="entry name" value="Thiolase_C"/>
</dbReference>
<dbReference type="PROSITE" id="PS00737">
    <property type="entry name" value="THIOLASE_2"/>
    <property type="match status" value="1"/>
</dbReference>
<keyword evidence="3 7" id="KW-0808">Transferase</keyword>
<evidence type="ECO:0000313" key="10">
    <source>
        <dbReference type="EMBL" id="GII41222.1"/>
    </source>
</evidence>
<evidence type="ECO:0000256" key="1">
    <source>
        <dbReference type="ARBA" id="ARBA00010982"/>
    </source>
</evidence>
<gene>
    <name evidence="10" type="primary">fadA</name>
    <name evidence="10" type="ORF">Pph01_62250</name>
</gene>
<evidence type="ECO:0000256" key="3">
    <source>
        <dbReference type="ARBA" id="ARBA00022679"/>
    </source>
</evidence>
<dbReference type="InterPro" id="IPR020610">
    <property type="entry name" value="Thiolase_AS"/>
</dbReference>
<dbReference type="FunFam" id="3.40.47.10:FF:000010">
    <property type="entry name" value="Acetyl-CoA acetyltransferase (Thiolase)"/>
    <property type="match status" value="1"/>
</dbReference>
<dbReference type="InterPro" id="IPR002155">
    <property type="entry name" value="Thiolase"/>
</dbReference>
<dbReference type="Pfam" id="PF02803">
    <property type="entry name" value="Thiolase_C"/>
    <property type="match status" value="1"/>
</dbReference>
<dbReference type="AlphaFoldDB" id="A0A8J3UAI6"/>
<dbReference type="GO" id="GO:0003985">
    <property type="term" value="F:acetyl-CoA C-acetyltransferase activity"/>
    <property type="evidence" value="ECO:0007669"/>
    <property type="project" value="UniProtKB-EC"/>
</dbReference>
<evidence type="ECO:0000256" key="5">
    <source>
        <dbReference type="ARBA" id="ARBA00040529"/>
    </source>
</evidence>
<reference evidence="10 11" key="1">
    <citation type="submission" date="2021-01" db="EMBL/GenBank/DDBJ databases">
        <title>Whole genome shotgun sequence of Planotetraspora phitsanulokensis NBRC 104273.</title>
        <authorList>
            <person name="Komaki H."/>
            <person name="Tamura T."/>
        </authorList>
    </citation>
    <scope>NUCLEOTIDE SEQUENCE [LARGE SCALE GENOMIC DNA]</scope>
    <source>
        <strain evidence="10 11">NBRC 104273</strain>
    </source>
</reference>
<dbReference type="EMBL" id="BOOP01000031">
    <property type="protein sequence ID" value="GII41222.1"/>
    <property type="molecule type" value="Genomic_DNA"/>
</dbReference>
<dbReference type="PANTHER" id="PTHR18919">
    <property type="entry name" value="ACETYL-COA C-ACYLTRANSFERASE"/>
    <property type="match status" value="1"/>
</dbReference>
<feature type="active site" description="Acyl-thioester intermediate" evidence="6">
    <location>
        <position position="90"/>
    </location>
</feature>
<dbReference type="InterPro" id="IPR020616">
    <property type="entry name" value="Thiolase_N"/>
</dbReference>
<name>A0A8J3UAI6_9ACTN</name>
<dbReference type="CDD" id="cd00751">
    <property type="entry name" value="thiolase"/>
    <property type="match status" value="1"/>
</dbReference>
<dbReference type="SUPFAM" id="SSF53901">
    <property type="entry name" value="Thiolase-like"/>
    <property type="match status" value="2"/>
</dbReference>
<evidence type="ECO:0000259" key="8">
    <source>
        <dbReference type="Pfam" id="PF00108"/>
    </source>
</evidence>
<organism evidence="10 11">
    <name type="scientific">Planotetraspora phitsanulokensis</name>
    <dbReference type="NCBI Taxonomy" id="575192"/>
    <lineage>
        <taxon>Bacteria</taxon>
        <taxon>Bacillati</taxon>
        <taxon>Actinomycetota</taxon>
        <taxon>Actinomycetes</taxon>
        <taxon>Streptosporangiales</taxon>
        <taxon>Streptosporangiaceae</taxon>
        <taxon>Planotetraspora</taxon>
    </lineage>
</organism>
<feature type="active site" description="Proton acceptor" evidence="6">
    <location>
        <position position="348"/>
    </location>
</feature>
<dbReference type="InterPro" id="IPR020613">
    <property type="entry name" value="Thiolase_CS"/>
</dbReference>
<evidence type="ECO:0000259" key="9">
    <source>
        <dbReference type="Pfam" id="PF02803"/>
    </source>
</evidence>
<accession>A0A8J3UAI6</accession>